<dbReference type="Proteomes" id="UP000066480">
    <property type="component" value="Chromosome"/>
</dbReference>
<gene>
    <name evidence="2" type="ORF">VV02_05630</name>
</gene>
<evidence type="ECO:0000313" key="3">
    <source>
        <dbReference type="Proteomes" id="UP000066480"/>
    </source>
</evidence>
<evidence type="ECO:0000313" key="2">
    <source>
        <dbReference type="EMBL" id="AKU15468.1"/>
    </source>
</evidence>
<keyword evidence="1" id="KW-0472">Membrane</keyword>
<evidence type="ECO:0008006" key="4">
    <source>
        <dbReference type="Google" id="ProtNLM"/>
    </source>
</evidence>
<evidence type="ECO:0000256" key="1">
    <source>
        <dbReference type="SAM" id="Phobius"/>
    </source>
</evidence>
<feature type="transmembrane region" description="Helical" evidence="1">
    <location>
        <begin position="12"/>
        <end position="36"/>
    </location>
</feature>
<reference evidence="2 3" key="1">
    <citation type="submission" date="2015-03" db="EMBL/GenBank/DDBJ databases">
        <title>Luteipulveratus halotolerans sp. nov., a novel actinobacterium (Dermacoccaceae) from Sarawak, Malaysia.</title>
        <authorList>
            <person name="Juboi H."/>
            <person name="Basik A."/>
            <person name="Shamsul S.S."/>
            <person name="Arnold P."/>
            <person name="Schmitt E.K."/>
            <person name="Sanglier J.-J."/>
            <person name="Yeo T."/>
        </authorList>
    </citation>
    <scope>NUCLEOTIDE SEQUENCE [LARGE SCALE GENOMIC DNA]</scope>
    <source>
        <strain evidence="2 3">MN07-A0370</strain>
    </source>
</reference>
<dbReference type="KEGG" id="lmoi:VV02_05630"/>
<keyword evidence="3" id="KW-1185">Reference proteome</keyword>
<protein>
    <recommendedName>
        <fullName evidence="4">SHOCT domain-containing protein</fullName>
    </recommendedName>
</protein>
<organism evidence="2 3">
    <name type="scientific">Luteipulveratus mongoliensis</name>
    <dbReference type="NCBI Taxonomy" id="571913"/>
    <lineage>
        <taxon>Bacteria</taxon>
        <taxon>Bacillati</taxon>
        <taxon>Actinomycetota</taxon>
        <taxon>Actinomycetes</taxon>
        <taxon>Micrococcales</taxon>
        <taxon>Dermacoccaceae</taxon>
        <taxon>Luteipulveratus</taxon>
    </lineage>
</organism>
<sequence length="86" mass="9289">MMDWNDGAGVGWVAVCVGVLGVLLLAVSVVMMRLLYRPTPPLQDIGPEEALRSRFARGEIDAEKLDRALTVLATTPSDPTRSAHLT</sequence>
<proteinExistence type="predicted"/>
<dbReference type="AlphaFoldDB" id="A0A0K1JFV8"/>
<dbReference type="OrthoDB" id="3748887at2"/>
<keyword evidence="1" id="KW-0812">Transmembrane</keyword>
<dbReference type="EMBL" id="CP011112">
    <property type="protein sequence ID" value="AKU15468.1"/>
    <property type="molecule type" value="Genomic_DNA"/>
</dbReference>
<keyword evidence="1" id="KW-1133">Transmembrane helix</keyword>
<accession>A0A0K1JFV8</accession>
<name>A0A0K1JFV8_9MICO</name>